<comment type="caution">
    <text evidence="3">The sequence shown here is derived from an EMBL/GenBank/DDBJ whole genome shotgun (WGS) entry which is preliminary data.</text>
</comment>
<dbReference type="RefSeq" id="XP_031865465.1">
    <property type="nucleotide sequence ID" value="XM_032018166.1"/>
</dbReference>
<sequence length="263" mass="28384">MTQKAISGVFRIHKSLRAVGRALSVSAMGCASIIQHCPNFCTAPEGPYEGNMTGGQAMGRCPDTATDKYYCKNGRVSEKDCSNPAILFTISGVSPSPITTVVPSTIIALDTATIFIMPTWISSSLSPRPTETPPKNLITSEIPRAGDSGLYASRHALAIGVGVGAPVGVALLVLLGFLLCRKRRKDMELTEVYNGPPPIRPERPVVGSVELFDHREIDRLRSKHSLIHHDSDNPPLPRPQPRGLGPTSEDLAGQAIRRENTWI</sequence>
<keyword evidence="2" id="KW-0472">Membrane</keyword>
<feature type="transmembrane region" description="Helical" evidence="2">
    <location>
        <begin position="157"/>
        <end position="180"/>
    </location>
</feature>
<feature type="region of interest" description="Disordered" evidence="1">
    <location>
        <begin position="225"/>
        <end position="251"/>
    </location>
</feature>
<protein>
    <submittedName>
        <fullName evidence="3">Uncharacterized protein</fullName>
    </submittedName>
</protein>
<evidence type="ECO:0000256" key="2">
    <source>
        <dbReference type="SAM" id="Phobius"/>
    </source>
</evidence>
<dbReference type="Proteomes" id="UP000254866">
    <property type="component" value="Unassembled WGS sequence"/>
</dbReference>
<dbReference type="AlphaFoldDB" id="A0A370TBA7"/>
<evidence type="ECO:0000313" key="3">
    <source>
        <dbReference type="EMBL" id="RDL31334.1"/>
    </source>
</evidence>
<keyword evidence="4" id="KW-1185">Reference proteome</keyword>
<name>A0A370TBA7_9HELO</name>
<evidence type="ECO:0000313" key="4">
    <source>
        <dbReference type="Proteomes" id="UP000254866"/>
    </source>
</evidence>
<organism evidence="3 4">
    <name type="scientific">Venustampulla echinocandica</name>
    <dbReference type="NCBI Taxonomy" id="2656787"/>
    <lineage>
        <taxon>Eukaryota</taxon>
        <taxon>Fungi</taxon>
        <taxon>Dikarya</taxon>
        <taxon>Ascomycota</taxon>
        <taxon>Pezizomycotina</taxon>
        <taxon>Leotiomycetes</taxon>
        <taxon>Helotiales</taxon>
        <taxon>Pleuroascaceae</taxon>
        <taxon>Venustampulla</taxon>
    </lineage>
</organism>
<keyword evidence="2" id="KW-0812">Transmembrane</keyword>
<evidence type="ECO:0000256" key="1">
    <source>
        <dbReference type="SAM" id="MobiDB-lite"/>
    </source>
</evidence>
<dbReference type="GeneID" id="43602392"/>
<dbReference type="EMBL" id="NPIC01000012">
    <property type="protein sequence ID" value="RDL31334.1"/>
    <property type="molecule type" value="Genomic_DNA"/>
</dbReference>
<proteinExistence type="predicted"/>
<gene>
    <name evidence="3" type="ORF">BP5553_09543</name>
</gene>
<keyword evidence="2" id="KW-1133">Transmembrane helix</keyword>
<accession>A0A370TBA7</accession>
<reference evidence="3 4" key="1">
    <citation type="journal article" date="2018" name="IMA Fungus">
        <title>IMA Genome-F 9: Draft genome sequence of Annulohypoxylon stygium, Aspergillus mulundensis, Berkeleyomyces basicola (syn. Thielaviopsis basicola), Ceratocystis smalleyi, two Cercospora beticola strains, Coleophoma cylindrospora, Fusarium fracticaudum, Phialophora cf. hyalina, and Morchella septimelata.</title>
        <authorList>
            <person name="Wingfield B.D."/>
            <person name="Bills G.F."/>
            <person name="Dong Y."/>
            <person name="Huang W."/>
            <person name="Nel W.J."/>
            <person name="Swalarsk-Parry B.S."/>
            <person name="Vaghefi N."/>
            <person name="Wilken P.M."/>
            <person name="An Z."/>
            <person name="de Beer Z.W."/>
            <person name="De Vos L."/>
            <person name="Chen L."/>
            <person name="Duong T.A."/>
            <person name="Gao Y."/>
            <person name="Hammerbacher A."/>
            <person name="Kikkert J.R."/>
            <person name="Li Y."/>
            <person name="Li H."/>
            <person name="Li K."/>
            <person name="Li Q."/>
            <person name="Liu X."/>
            <person name="Ma X."/>
            <person name="Naidoo K."/>
            <person name="Pethybridge S.J."/>
            <person name="Sun J."/>
            <person name="Steenkamp E.T."/>
            <person name="van der Nest M.A."/>
            <person name="van Wyk S."/>
            <person name="Wingfield M.J."/>
            <person name="Xiong C."/>
            <person name="Yue Q."/>
            <person name="Zhang X."/>
        </authorList>
    </citation>
    <scope>NUCLEOTIDE SEQUENCE [LARGE SCALE GENOMIC DNA]</scope>
    <source>
        <strain evidence="3 4">BP 5553</strain>
    </source>
</reference>